<dbReference type="PANTHER" id="PTHR46411">
    <property type="entry name" value="FAMILY ATPASE, PUTATIVE-RELATED"/>
    <property type="match status" value="1"/>
</dbReference>
<dbReference type="PANTHER" id="PTHR46411:SF3">
    <property type="entry name" value="AAA+ ATPASE DOMAIN-CONTAINING PROTEIN"/>
    <property type="match status" value="1"/>
</dbReference>
<dbReference type="Proteomes" id="UP000247647">
    <property type="component" value="Unassembled WGS sequence"/>
</dbReference>
<dbReference type="SMART" id="SM00382">
    <property type="entry name" value="AAA"/>
    <property type="match status" value="1"/>
</dbReference>
<dbReference type="RefSeq" id="XP_025480303.1">
    <property type="nucleotide sequence ID" value="XM_025627759.1"/>
</dbReference>
<dbReference type="AlphaFoldDB" id="A0A318YK08"/>
<feature type="region of interest" description="Disordered" evidence="1">
    <location>
        <begin position="1"/>
        <end position="24"/>
    </location>
</feature>
<dbReference type="GeneID" id="37130215"/>
<dbReference type="GO" id="GO:0016887">
    <property type="term" value="F:ATP hydrolysis activity"/>
    <property type="evidence" value="ECO:0007669"/>
    <property type="project" value="InterPro"/>
</dbReference>
<evidence type="ECO:0000259" key="2">
    <source>
        <dbReference type="SMART" id="SM00382"/>
    </source>
</evidence>
<dbReference type="GO" id="GO:0005524">
    <property type="term" value="F:ATP binding"/>
    <property type="evidence" value="ECO:0007669"/>
    <property type="project" value="InterPro"/>
</dbReference>
<dbReference type="Pfam" id="PF00004">
    <property type="entry name" value="AAA"/>
    <property type="match status" value="1"/>
</dbReference>
<dbReference type="InterPro" id="IPR003959">
    <property type="entry name" value="ATPase_AAA_core"/>
</dbReference>
<name>A0A318YK08_ASPNB</name>
<dbReference type="EMBL" id="KZ821458">
    <property type="protein sequence ID" value="PYH34825.1"/>
    <property type="molecule type" value="Genomic_DNA"/>
</dbReference>
<dbReference type="Pfam" id="PF22942">
    <property type="entry name" value="DUF7025"/>
    <property type="match status" value="1"/>
</dbReference>
<accession>A0A318YK08</accession>
<feature type="compositionally biased region" description="Basic residues" evidence="1">
    <location>
        <begin position="1"/>
        <end position="16"/>
    </location>
</feature>
<evidence type="ECO:0000313" key="3">
    <source>
        <dbReference type="EMBL" id="PYH34825.1"/>
    </source>
</evidence>
<dbReference type="OrthoDB" id="10042665at2759"/>
<evidence type="ECO:0000256" key="1">
    <source>
        <dbReference type="SAM" id="MobiDB-lite"/>
    </source>
</evidence>
<feature type="domain" description="AAA+ ATPase" evidence="2">
    <location>
        <begin position="442"/>
        <end position="569"/>
    </location>
</feature>
<dbReference type="InterPro" id="IPR027417">
    <property type="entry name" value="P-loop_NTPase"/>
</dbReference>
<protein>
    <submittedName>
        <fullName evidence="3">AAA family ATPase</fullName>
    </submittedName>
</protein>
<evidence type="ECO:0000313" key="4">
    <source>
        <dbReference type="Proteomes" id="UP000247647"/>
    </source>
</evidence>
<organism evidence="3 4">
    <name type="scientific">Aspergillus neoniger (strain CBS 115656)</name>
    <dbReference type="NCBI Taxonomy" id="1448310"/>
    <lineage>
        <taxon>Eukaryota</taxon>
        <taxon>Fungi</taxon>
        <taxon>Dikarya</taxon>
        <taxon>Ascomycota</taxon>
        <taxon>Pezizomycotina</taxon>
        <taxon>Eurotiomycetes</taxon>
        <taxon>Eurotiomycetidae</taxon>
        <taxon>Eurotiales</taxon>
        <taxon>Aspergillaceae</taxon>
        <taxon>Aspergillus</taxon>
        <taxon>Aspergillus subgen. Circumdati</taxon>
    </lineage>
</organism>
<dbReference type="InterPro" id="IPR003593">
    <property type="entry name" value="AAA+_ATPase"/>
</dbReference>
<sequence length="646" mass="73538">MPMRRMNRVSKGRRPPPLRLPPFPSRLFDPDQTVIGIHKQDTIYPPKQQIRLLIWAGRVRLELMTVPADDSKSVQFSPAGSVSMTLNFYHMNPDDNENNPLTKEPQISTVEPEQTPVSLQHAFLVRKVKCDNGGLEFSSIVVQSVHLKRVLAMVMDGYPGISMSHEGMEIFAEARGKESEAEAKAHVDSLYEVLSTELNDVITRKDDLVLYNVITFNMLWTIFEPGHIILSIVNGCERAFRLEGGEYTSDSKEFKIYAIYIDYNGHVFGYRKYNLSIPAFEGTTSIMMLPVIPFEYHNDKHALRKNLILRGQRWYQHKGLVTYMGREVGHNISSRVMIDTETYLAFHSDKFSRELEDISESLADEQFLIATPILRGYSLDDRKWMEFFVMGVSDIIWNPRPFTSLVLPDGINEDLKDLVLAFTSSQSAKSEFFDNVPQGKGRSVTMLLHGPPGVGKTLTAECVAEVMKVPLYALSARALGTTAVQAEESLQFALRMVDKWGAVLLIDNADIFIQERNPSYLQNNELSYVLLTLLENYEGVLILASNGVETIDPAFESRIDVHIHYPELDDESRRHIWKCLLGETETELFSKYELRDLAGRELNGRQIKKLVKSARTLARYQGTKLSYEHILTVMKLVHPAYGWTDC</sequence>
<keyword evidence="4" id="KW-1185">Reference proteome</keyword>
<proteinExistence type="predicted"/>
<dbReference type="SUPFAM" id="SSF52540">
    <property type="entry name" value="P-loop containing nucleoside triphosphate hydrolases"/>
    <property type="match status" value="1"/>
</dbReference>
<reference evidence="3" key="1">
    <citation type="submission" date="2016-12" db="EMBL/GenBank/DDBJ databases">
        <title>The genomes of Aspergillus section Nigri reveals drivers in fungal speciation.</title>
        <authorList>
            <consortium name="DOE Joint Genome Institute"/>
            <person name="Vesth T.C."/>
            <person name="Nybo J."/>
            <person name="Theobald S."/>
            <person name="Brandl J."/>
            <person name="Frisvad J.C."/>
            <person name="Nielsen K.F."/>
            <person name="Lyhne E.K."/>
            <person name="Kogle M.E."/>
            <person name="Kuo A."/>
            <person name="Riley R."/>
            <person name="Clum A."/>
            <person name="Nolan M."/>
            <person name="Lipzen A."/>
            <person name="Salamov A."/>
            <person name="Henrissat B."/>
            <person name="Wiebenga A."/>
            <person name="De Vries R.P."/>
            <person name="Grigoriev I.V."/>
            <person name="Mortensen U.H."/>
            <person name="Andersen M.R."/>
            <person name="Baker S.E."/>
        </authorList>
    </citation>
    <scope>NUCLEOTIDE SEQUENCE [LARGE SCALE GENOMIC DNA]</scope>
    <source>
        <strain evidence="3">CBS 115656</strain>
    </source>
</reference>
<dbReference type="InterPro" id="IPR054289">
    <property type="entry name" value="DUF7025"/>
</dbReference>
<dbReference type="Gene3D" id="3.40.50.300">
    <property type="entry name" value="P-loop containing nucleotide triphosphate hydrolases"/>
    <property type="match status" value="1"/>
</dbReference>
<gene>
    <name evidence="3" type="ORF">BO87DRAFT_435348</name>
</gene>